<proteinExistence type="predicted"/>
<dbReference type="PATRIC" id="fig|1603606.3.peg.2158"/>
<dbReference type="PANTHER" id="PTHR30570">
    <property type="entry name" value="PERIPLASMIC PHOSPHATE BINDING COMPONENT OF PHOSPHATE ABC TRANSPORTER"/>
    <property type="match status" value="1"/>
</dbReference>
<protein>
    <submittedName>
        <fullName evidence="3">ABC-type phosphate transport system, periplasmic component</fullName>
    </submittedName>
</protein>
<keyword evidence="1" id="KW-0732">Signal</keyword>
<dbReference type="InterPro" id="IPR050811">
    <property type="entry name" value="Phosphate_ABC_transporter"/>
</dbReference>
<accession>A0A0M4D2Z9</accession>
<gene>
    <name evidence="3" type="ORF">DSOUD_1996</name>
</gene>
<dbReference type="KEGG" id="des:DSOUD_1996"/>
<evidence type="ECO:0000259" key="2">
    <source>
        <dbReference type="Pfam" id="PF12849"/>
    </source>
</evidence>
<dbReference type="PANTHER" id="PTHR30570:SF1">
    <property type="entry name" value="PHOSPHATE-BINDING PROTEIN PSTS"/>
    <property type="match status" value="1"/>
</dbReference>
<evidence type="ECO:0000313" key="4">
    <source>
        <dbReference type="Proteomes" id="UP000057158"/>
    </source>
</evidence>
<dbReference type="SUPFAM" id="SSF53850">
    <property type="entry name" value="Periplasmic binding protein-like II"/>
    <property type="match status" value="1"/>
</dbReference>
<name>A0A0M4D2Z9_9BACT</name>
<reference evidence="3 4" key="1">
    <citation type="submission" date="2015-07" db="EMBL/GenBank/DDBJ databases">
        <title>Isolation and Genomic Characterization of a Novel Halophilic Metal-Reducing Deltaproteobacterium from the Deep Subsurface.</title>
        <authorList>
            <person name="Badalamenti J.P."/>
            <person name="Summers Z.M."/>
            <person name="Gralnick J.A."/>
            <person name="Bond D.R."/>
        </authorList>
    </citation>
    <scope>NUCLEOTIDE SEQUENCE [LARGE SCALE GENOMIC DNA]</scope>
    <source>
        <strain evidence="3 4">WTL</strain>
    </source>
</reference>
<dbReference type="RefSeq" id="WP_053550833.1">
    <property type="nucleotide sequence ID" value="NZ_CP010802.1"/>
</dbReference>
<sequence length="272" mass="29004">MKKHGLLIFLLLLVLAFPREGSAEKIVVAGTGDSQELLRLLAAAYEKSHPDSTIEVPESIGSSGGIKAVARGVCDLARVARPLNNKETLLGLKGRVFAVSPVVIAANLSSSAVENISSAQLVEIYSGAMTDWSEIGGTPGKILVANREAGDSSRSALEKHVAGFAEIREFAGRILYNTPEAMEILARHGNTIGYGPLAMVRHTNIRVLKLDGNSPTEENVLSGKYPLSTAFSLVWKGELTGLAREFVRYLEGAEARKIIVDQGAYPSAGGRH</sequence>
<evidence type="ECO:0000313" key="3">
    <source>
        <dbReference type="EMBL" id="ALC16764.1"/>
    </source>
</evidence>
<dbReference type="OrthoDB" id="9783488at2"/>
<dbReference type="Proteomes" id="UP000057158">
    <property type="component" value="Chromosome"/>
</dbReference>
<dbReference type="Gene3D" id="3.40.190.10">
    <property type="entry name" value="Periplasmic binding protein-like II"/>
    <property type="match status" value="2"/>
</dbReference>
<organism evidence="3 4">
    <name type="scientific">Desulfuromonas soudanensis</name>
    <dbReference type="NCBI Taxonomy" id="1603606"/>
    <lineage>
        <taxon>Bacteria</taxon>
        <taxon>Pseudomonadati</taxon>
        <taxon>Thermodesulfobacteriota</taxon>
        <taxon>Desulfuromonadia</taxon>
        <taxon>Desulfuromonadales</taxon>
        <taxon>Desulfuromonadaceae</taxon>
        <taxon>Desulfuromonas</taxon>
    </lineage>
</organism>
<dbReference type="AlphaFoldDB" id="A0A0M4D2Z9"/>
<dbReference type="InterPro" id="IPR024370">
    <property type="entry name" value="PBP_domain"/>
</dbReference>
<dbReference type="EMBL" id="CP010802">
    <property type="protein sequence ID" value="ALC16764.1"/>
    <property type="molecule type" value="Genomic_DNA"/>
</dbReference>
<dbReference type="STRING" id="1603606.DSOUD_1996"/>
<keyword evidence="4" id="KW-1185">Reference proteome</keyword>
<evidence type="ECO:0000256" key="1">
    <source>
        <dbReference type="ARBA" id="ARBA00022729"/>
    </source>
</evidence>
<dbReference type="Pfam" id="PF12849">
    <property type="entry name" value="PBP_like_2"/>
    <property type="match status" value="1"/>
</dbReference>
<feature type="domain" description="PBP" evidence="2">
    <location>
        <begin position="22"/>
        <end position="250"/>
    </location>
</feature>